<dbReference type="EMBL" id="RCTF01000026">
    <property type="protein sequence ID" value="RLP72639.1"/>
    <property type="molecule type" value="Genomic_DNA"/>
</dbReference>
<evidence type="ECO:0000256" key="1">
    <source>
        <dbReference type="ARBA" id="ARBA00022527"/>
    </source>
</evidence>
<dbReference type="GO" id="GO:0004674">
    <property type="term" value="F:protein serine/threonine kinase activity"/>
    <property type="evidence" value="ECO:0007669"/>
    <property type="project" value="UniProtKB-KW"/>
</dbReference>
<comment type="caution">
    <text evidence="3">The sequence shown here is derived from an EMBL/GenBank/DDBJ whole genome shotgun (WGS) entry which is preliminary data.</text>
</comment>
<keyword evidence="3" id="KW-0067">ATP-binding</keyword>
<gene>
    <name evidence="3" type="ORF">D9R14_21455</name>
</gene>
<reference evidence="3 4" key="1">
    <citation type="submission" date="2018-10" db="EMBL/GenBank/DDBJ databases">
        <title>Xanthobacter tagetidis genome sequencing and assembly.</title>
        <authorList>
            <person name="Maclea K.S."/>
            <person name="Goen A.E."/>
            <person name="Fatima S.A."/>
        </authorList>
    </citation>
    <scope>NUCLEOTIDE SEQUENCE [LARGE SCALE GENOMIC DNA]</scope>
    <source>
        <strain evidence="3 4">ATCC 700314</strain>
    </source>
</reference>
<dbReference type="Gene3D" id="3.30.565.10">
    <property type="entry name" value="Histidine kinase-like ATPase, C-terminal domain"/>
    <property type="match status" value="1"/>
</dbReference>
<proteinExistence type="predicted"/>
<sequence>MIPPSAAGSLLSELRIGARIDEIAVATSWLGDLADAGDWPQSTRFGLELSLEEALTNVISYGFAGLAHDPDIRIECWRTPQDRIVVRIRDNGVAFDPTTIAAPDVPASIEEAKIGGHGVQLMRNFLESLSYERADGENRLTLVGKPDQD</sequence>
<keyword evidence="1" id="KW-0418">Kinase</keyword>
<keyword evidence="1" id="KW-0808">Transferase</keyword>
<dbReference type="InterPro" id="IPR036890">
    <property type="entry name" value="HATPase_C_sf"/>
</dbReference>
<dbReference type="AlphaFoldDB" id="A0A3L6ZXK0"/>
<dbReference type="InterPro" id="IPR003594">
    <property type="entry name" value="HATPase_dom"/>
</dbReference>
<accession>A0A3L6ZXK0</accession>
<name>A0A3L6ZXK0_9HYPH</name>
<organism evidence="3 4">
    <name type="scientific">Xanthobacter tagetidis</name>
    <dbReference type="NCBI Taxonomy" id="60216"/>
    <lineage>
        <taxon>Bacteria</taxon>
        <taxon>Pseudomonadati</taxon>
        <taxon>Pseudomonadota</taxon>
        <taxon>Alphaproteobacteria</taxon>
        <taxon>Hyphomicrobiales</taxon>
        <taxon>Xanthobacteraceae</taxon>
        <taxon>Xanthobacter</taxon>
    </lineage>
</organism>
<dbReference type="InterPro" id="IPR050267">
    <property type="entry name" value="Anti-sigma-factor_SerPK"/>
</dbReference>
<dbReference type="Proteomes" id="UP000269692">
    <property type="component" value="Unassembled WGS sequence"/>
</dbReference>
<dbReference type="OrthoDB" id="9767435at2"/>
<evidence type="ECO:0000313" key="4">
    <source>
        <dbReference type="Proteomes" id="UP000269692"/>
    </source>
</evidence>
<keyword evidence="3" id="KW-0547">Nucleotide-binding</keyword>
<dbReference type="PANTHER" id="PTHR35526">
    <property type="entry name" value="ANTI-SIGMA-F FACTOR RSBW-RELATED"/>
    <property type="match status" value="1"/>
</dbReference>
<evidence type="ECO:0000313" key="3">
    <source>
        <dbReference type="EMBL" id="RLP72639.1"/>
    </source>
</evidence>
<dbReference type="Pfam" id="PF13581">
    <property type="entry name" value="HATPase_c_2"/>
    <property type="match status" value="1"/>
</dbReference>
<dbReference type="GO" id="GO:0005524">
    <property type="term" value="F:ATP binding"/>
    <property type="evidence" value="ECO:0007669"/>
    <property type="project" value="UniProtKB-KW"/>
</dbReference>
<protein>
    <submittedName>
        <fullName evidence="3">ATP-binding protein</fullName>
    </submittedName>
</protein>
<dbReference type="CDD" id="cd16936">
    <property type="entry name" value="HATPase_RsbW-like"/>
    <property type="match status" value="1"/>
</dbReference>
<dbReference type="SUPFAM" id="SSF55874">
    <property type="entry name" value="ATPase domain of HSP90 chaperone/DNA topoisomerase II/histidine kinase"/>
    <property type="match status" value="1"/>
</dbReference>
<keyword evidence="1" id="KW-0723">Serine/threonine-protein kinase</keyword>
<keyword evidence="4" id="KW-1185">Reference proteome</keyword>
<dbReference type="RefSeq" id="WP_121625485.1">
    <property type="nucleotide sequence ID" value="NZ_JACIIW010000014.1"/>
</dbReference>
<feature type="domain" description="Histidine kinase/HSP90-like ATPase" evidence="2">
    <location>
        <begin position="18"/>
        <end position="142"/>
    </location>
</feature>
<evidence type="ECO:0000259" key="2">
    <source>
        <dbReference type="Pfam" id="PF13581"/>
    </source>
</evidence>